<evidence type="ECO:0000313" key="7">
    <source>
        <dbReference type="EMBL" id="ASQ45910.1"/>
    </source>
</evidence>
<comment type="pathway">
    <text evidence="5">Cofactor biosynthesis; coenzyme A biosynthesis; CoA from (R)-pantothenate: step 5/5.</text>
</comment>
<dbReference type="GO" id="GO:0015937">
    <property type="term" value="P:coenzyme A biosynthetic process"/>
    <property type="evidence" value="ECO:0007669"/>
    <property type="project" value="UniProtKB-UniRule"/>
</dbReference>
<keyword evidence="4 5" id="KW-0173">Coenzyme A biosynthesis</keyword>
<keyword evidence="5 7" id="KW-0418">Kinase</keyword>
<keyword evidence="5" id="KW-0963">Cytoplasm</keyword>
<dbReference type="GO" id="GO:0005737">
    <property type="term" value="C:cytoplasm"/>
    <property type="evidence" value="ECO:0007669"/>
    <property type="project" value="UniProtKB-SubCell"/>
</dbReference>
<evidence type="ECO:0000256" key="3">
    <source>
        <dbReference type="ARBA" id="ARBA00022840"/>
    </source>
</evidence>
<dbReference type="Pfam" id="PF01121">
    <property type="entry name" value="CoaE"/>
    <property type="match status" value="1"/>
</dbReference>
<dbReference type="PANTHER" id="PTHR10695">
    <property type="entry name" value="DEPHOSPHO-COA KINASE-RELATED"/>
    <property type="match status" value="1"/>
</dbReference>
<evidence type="ECO:0000313" key="8">
    <source>
        <dbReference type="Proteomes" id="UP000201728"/>
    </source>
</evidence>
<dbReference type="EMBL" id="CP016397">
    <property type="protein sequence ID" value="ASQ45910.1"/>
    <property type="molecule type" value="Genomic_DNA"/>
</dbReference>
<dbReference type="UniPathway" id="UPA00241">
    <property type="reaction ID" value="UER00356"/>
</dbReference>
<dbReference type="NCBIfam" id="TIGR00152">
    <property type="entry name" value="dephospho-CoA kinase"/>
    <property type="match status" value="1"/>
</dbReference>
<dbReference type="AlphaFoldDB" id="A0A222P228"/>
<dbReference type="EC" id="2.7.1.24" evidence="5 6"/>
<comment type="subcellular location">
    <subcellularLocation>
        <location evidence="5">Cytoplasm</location>
    </subcellularLocation>
</comment>
<comment type="similarity">
    <text evidence="1 5">Belongs to the CoaE family.</text>
</comment>
<dbReference type="PANTHER" id="PTHR10695:SF46">
    <property type="entry name" value="BIFUNCTIONAL COENZYME A SYNTHASE-RELATED"/>
    <property type="match status" value="1"/>
</dbReference>
<dbReference type="KEGG" id="lcd:clem_06775"/>
<dbReference type="GO" id="GO:0005524">
    <property type="term" value="F:ATP binding"/>
    <property type="evidence" value="ECO:0007669"/>
    <property type="project" value="UniProtKB-UniRule"/>
</dbReference>
<protein>
    <recommendedName>
        <fullName evidence="5 6">Dephospho-CoA kinase</fullName>
        <ecNumber evidence="5 6">2.7.1.24</ecNumber>
    </recommendedName>
    <alternativeName>
        <fullName evidence="5">Dephosphocoenzyme A kinase</fullName>
    </alternativeName>
</protein>
<evidence type="ECO:0000256" key="1">
    <source>
        <dbReference type="ARBA" id="ARBA00009018"/>
    </source>
</evidence>
<organism evidence="7 8">
    <name type="scientific">Legionella clemsonensis</name>
    <dbReference type="NCBI Taxonomy" id="1867846"/>
    <lineage>
        <taxon>Bacteria</taxon>
        <taxon>Pseudomonadati</taxon>
        <taxon>Pseudomonadota</taxon>
        <taxon>Gammaproteobacteria</taxon>
        <taxon>Legionellales</taxon>
        <taxon>Legionellaceae</taxon>
        <taxon>Legionella</taxon>
    </lineage>
</organism>
<accession>A0A222P228</accession>
<feature type="binding site" evidence="5">
    <location>
        <begin position="11"/>
        <end position="16"/>
    </location>
    <ligand>
        <name>ATP</name>
        <dbReference type="ChEBI" id="CHEBI:30616"/>
    </ligand>
</feature>
<keyword evidence="5 7" id="KW-0808">Transferase</keyword>
<name>A0A222P228_9GAMM</name>
<keyword evidence="8" id="KW-1185">Reference proteome</keyword>
<comment type="function">
    <text evidence="5">Catalyzes the phosphorylation of the 3'-hydroxyl group of dephosphocoenzyme A to form coenzyme A.</text>
</comment>
<dbReference type="InterPro" id="IPR027417">
    <property type="entry name" value="P-loop_NTPase"/>
</dbReference>
<dbReference type="PROSITE" id="PS51219">
    <property type="entry name" value="DPCK"/>
    <property type="match status" value="1"/>
</dbReference>
<evidence type="ECO:0000256" key="2">
    <source>
        <dbReference type="ARBA" id="ARBA00022741"/>
    </source>
</evidence>
<proteinExistence type="inferred from homology"/>
<dbReference type="CDD" id="cd02022">
    <property type="entry name" value="DPCK"/>
    <property type="match status" value="1"/>
</dbReference>
<dbReference type="OrthoDB" id="9812943at2"/>
<dbReference type="HAMAP" id="MF_00376">
    <property type="entry name" value="Dephospho_CoA_kinase"/>
    <property type="match status" value="1"/>
</dbReference>
<keyword evidence="3 5" id="KW-0067">ATP-binding</keyword>
<dbReference type="Proteomes" id="UP000201728">
    <property type="component" value="Chromosome"/>
</dbReference>
<dbReference type="GO" id="GO:0004140">
    <property type="term" value="F:dephospho-CoA kinase activity"/>
    <property type="evidence" value="ECO:0007669"/>
    <property type="project" value="UniProtKB-UniRule"/>
</dbReference>
<dbReference type="SUPFAM" id="SSF52540">
    <property type="entry name" value="P-loop containing nucleoside triphosphate hydrolases"/>
    <property type="match status" value="1"/>
</dbReference>
<keyword evidence="2 5" id="KW-0547">Nucleotide-binding</keyword>
<comment type="catalytic activity">
    <reaction evidence="5">
        <text>3'-dephospho-CoA + ATP = ADP + CoA + H(+)</text>
        <dbReference type="Rhea" id="RHEA:18245"/>
        <dbReference type="ChEBI" id="CHEBI:15378"/>
        <dbReference type="ChEBI" id="CHEBI:30616"/>
        <dbReference type="ChEBI" id="CHEBI:57287"/>
        <dbReference type="ChEBI" id="CHEBI:57328"/>
        <dbReference type="ChEBI" id="CHEBI:456216"/>
        <dbReference type="EC" id="2.7.1.24"/>
    </reaction>
</comment>
<sequence length="203" mass="23041">MYCVGLTGSIASGKSTVAAFFKSKGITVISADHVARELTQTDEQVQKKIIKHFGQSILDAFEAIDRPKLRQIIFAHPEQRLWLEQLLHPLIRKRIVYLLGNNKSPYSVVEIPLLKERTTYPYLDRILVVLAEPEQQIKRVMVRDNCSKQEAQAILAAQPSDKERIAIADDIILNNASLETLKRKVAILHEQYLLLASRQNTIS</sequence>
<dbReference type="InterPro" id="IPR001977">
    <property type="entry name" value="Depp_CoAkinase"/>
</dbReference>
<dbReference type="RefSeq" id="WP_094090918.1">
    <property type="nucleotide sequence ID" value="NZ_CP016397.1"/>
</dbReference>
<evidence type="ECO:0000256" key="4">
    <source>
        <dbReference type="ARBA" id="ARBA00022993"/>
    </source>
</evidence>
<evidence type="ECO:0000256" key="6">
    <source>
        <dbReference type="NCBIfam" id="TIGR00152"/>
    </source>
</evidence>
<evidence type="ECO:0000256" key="5">
    <source>
        <dbReference type="HAMAP-Rule" id="MF_00376"/>
    </source>
</evidence>
<dbReference type="Gene3D" id="3.40.50.300">
    <property type="entry name" value="P-loop containing nucleotide triphosphate hydrolases"/>
    <property type="match status" value="1"/>
</dbReference>
<reference evidence="8" key="1">
    <citation type="submission" date="2016-07" db="EMBL/GenBank/DDBJ databases">
        <authorList>
            <person name="Florea S."/>
            <person name="Webb J.S."/>
            <person name="Jaromczyk J."/>
            <person name="Schardl C.L."/>
        </authorList>
    </citation>
    <scope>NUCLEOTIDE SEQUENCE [LARGE SCALE GENOMIC DNA]</scope>
    <source>
        <strain evidence="8">CDC-D5610</strain>
    </source>
</reference>
<gene>
    <name evidence="5 7" type="primary">coaE</name>
    <name evidence="7" type="ORF">clem_06775</name>
</gene>